<gene>
    <name evidence="8" type="ORF">T459_04207</name>
</gene>
<comment type="function">
    <text evidence="6">Translation factor that promotes translation elongation and termination, particularly upon ribosome stalling at specific amino acid sequence contexts. Binds between the exit (E) and peptidyl (P) site of the ribosome and promotes rescue of stalled ribosome: specifically required for efficient translation of polyproline-containing peptides as well as other motifs that stall the ribosome. Acts as a ribosome quality control (RQC) cofactor by joining the RQC complex to facilitate peptidyl transfer during CAT tailing step.</text>
</comment>
<sequence length="244" mass="27574">MVIDIFTGKNLEDIVPSSHNCDVPHVNRIDYQLIDIYEDGFVSCLTKNGNTKDELRLPTDDTLLAQVKDGFAEEGPGFVCDVRHGGGADLWYQGYWSQNLIDLAGFESSKIETTGLRRKEESYINKSLLTLGTKAVMLWTYEPFERDVRLANEALKSRKKTITRLQVIVEISCASSPNHLIAVRQTYCGLFNHSLEEDIAENVPIPVHKILIGQVRSYRYDKELVDPDTANAESTILHESIRTK</sequence>
<dbReference type="GO" id="GO:0006950">
    <property type="term" value="P:response to stress"/>
    <property type="evidence" value="ECO:0007669"/>
    <property type="project" value="UniProtKB-ARBA"/>
</dbReference>
<keyword evidence="8" id="KW-0648">Protein biosynthesis</keyword>
<dbReference type="InterPro" id="IPR020189">
    <property type="entry name" value="IF5A_C"/>
</dbReference>
<dbReference type="STRING" id="4072.A0A2G3A4C8"/>
<evidence type="ECO:0000256" key="4">
    <source>
        <dbReference type="ARBA" id="ARBA00023216"/>
    </source>
</evidence>
<dbReference type="FunFam" id="1.10.220.10:FF:000006">
    <property type="entry name" value="Annexin"/>
    <property type="match status" value="1"/>
</dbReference>
<dbReference type="Pfam" id="PF00191">
    <property type="entry name" value="Annexin"/>
    <property type="match status" value="1"/>
</dbReference>
<evidence type="ECO:0000256" key="2">
    <source>
        <dbReference type="ARBA" id="ARBA00022737"/>
    </source>
</evidence>
<dbReference type="GO" id="GO:0005544">
    <property type="term" value="F:calcium-dependent phospholipid binding"/>
    <property type="evidence" value="ECO:0007669"/>
    <property type="project" value="UniProtKB-KW"/>
</dbReference>
<dbReference type="SUPFAM" id="SSF50249">
    <property type="entry name" value="Nucleic acid-binding proteins"/>
    <property type="match status" value="1"/>
</dbReference>
<dbReference type="GO" id="GO:0045905">
    <property type="term" value="P:positive regulation of translational termination"/>
    <property type="evidence" value="ECO:0007669"/>
    <property type="project" value="InterPro"/>
</dbReference>
<feature type="domain" description="Translation initiation factor 5A C-terminal" evidence="7">
    <location>
        <begin position="25"/>
        <end position="83"/>
    </location>
</feature>
<reference evidence="8 9" key="2">
    <citation type="journal article" date="2017" name="Genome Biol.">
        <title>New reference genome sequences of hot pepper reveal the massive evolution of plant disease-resistance genes by retroduplication.</title>
        <authorList>
            <person name="Kim S."/>
            <person name="Park J."/>
            <person name="Yeom S.I."/>
            <person name="Kim Y.M."/>
            <person name="Seo E."/>
            <person name="Kim K.T."/>
            <person name="Kim M.S."/>
            <person name="Lee J.M."/>
            <person name="Cheong K."/>
            <person name="Shin H.S."/>
            <person name="Kim S.B."/>
            <person name="Han K."/>
            <person name="Lee J."/>
            <person name="Park M."/>
            <person name="Lee H.A."/>
            <person name="Lee H.Y."/>
            <person name="Lee Y."/>
            <person name="Oh S."/>
            <person name="Lee J.H."/>
            <person name="Choi E."/>
            <person name="Choi E."/>
            <person name="Lee S.E."/>
            <person name="Jeon J."/>
            <person name="Kim H."/>
            <person name="Choi G."/>
            <person name="Song H."/>
            <person name="Lee J."/>
            <person name="Lee S.C."/>
            <person name="Kwon J.K."/>
            <person name="Lee H.Y."/>
            <person name="Koo N."/>
            <person name="Hong Y."/>
            <person name="Kim R.W."/>
            <person name="Kang W.H."/>
            <person name="Huh J.H."/>
            <person name="Kang B.C."/>
            <person name="Yang T.J."/>
            <person name="Lee Y.H."/>
            <person name="Bennetzen J.L."/>
            <person name="Choi D."/>
        </authorList>
    </citation>
    <scope>NUCLEOTIDE SEQUENCE [LARGE SCALE GENOMIC DNA]</scope>
    <source>
        <strain evidence="9">cv. CM334</strain>
    </source>
</reference>
<dbReference type="GO" id="GO:0045901">
    <property type="term" value="P:positive regulation of translational elongation"/>
    <property type="evidence" value="ECO:0007669"/>
    <property type="project" value="InterPro"/>
</dbReference>
<accession>A0A2G3A4C8</accession>
<evidence type="ECO:0000259" key="7">
    <source>
        <dbReference type="SMART" id="SM01376"/>
    </source>
</evidence>
<dbReference type="InterPro" id="IPR018502">
    <property type="entry name" value="Annexin_repeat"/>
</dbReference>
<dbReference type="Proteomes" id="UP000222542">
    <property type="component" value="Unassembled WGS sequence"/>
</dbReference>
<dbReference type="InterPro" id="IPR012340">
    <property type="entry name" value="NA-bd_OB-fold"/>
</dbReference>
<dbReference type="Pfam" id="PF01287">
    <property type="entry name" value="eIF-5a"/>
    <property type="match status" value="1"/>
</dbReference>
<comment type="caution">
    <text evidence="8">The sequence shown here is derived from an EMBL/GenBank/DDBJ whole genome shotgun (WGS) entry which is preliminary data.</text>
</comment>
<dbReference type="Gene3D" id="2.30.30.30">
    <property type="match status" value="1"/>
</dbReference>
<dbReference type="GO" id="GO:0043022">
    <property type="term" value="F:ribosome binding"/>
    <property type="evidence" value="ECO:0007669"/>
    <property type="project" value="InterPro"/>
</dbReference>
<keyword evidence="9" id="KW-1185">Reference proteome</keyword>
<dbReference type="GO" id="GO:0003723">
    <property type="term" value="F:RNA binding"/>
    <property type="evidence" value="ECO:0007669"/>
    <property type="project" value="InterPro"/>
</dbReference>
<dbReference type="GO" id="GO:0003746">
    <property type="term" value="F:translation elongation factor activity"/>
    <property type="evidence" value="ECO:0007669"/>
    <property type="project" value="InterPro"/>
</dbReference>
<proteinExistence type="predicted"/>
<reference evidence="8 9" key="1">
    <citation type="journal article" date="2014" name="Nat. Genet.">
        <title>Genome sequence of the hot pepper provides insights into the evolution of pungency in Capsicum species.</title>
        <authorList>
            <person name="Kim S."/>
            <person name="Park M."/>
            <person name="Yeom S.I."/>
            <person name="Kim Y.M."/>
            <person name="Lee J.M."/>
            <person name="Lee H.A."/>
            <person name="Seo E."/>
            <person name="Choi J."/>
            <person name="Cheong K."/>
            <person name="Kim K.T."/>
            <person name="Jung K."/>
            <person name="Lee G.W."/>
            <person name="Oh S.K."/>
            <person name="Bae C."/>
            <person name="Kim S.B."/>
            <person name="Lee H.Y."/>
            <person name="Kim S.Y."/>
            <person name="Kim M.S."/>
            <person name="Kang B.C."/>
            <person name="Jo Y.D."/>
            <person name="Yang H.B."/>
            <person name="Jeong H.J."/>
            <person name="Kang W.H."/>
            <person name="Kwon J.K."/>
            <person name="Shin C."/>
            <person name="Lim J.Y."/>
            <person name="Park J.H."/>
            <person name="Huh J.H."/>
            <person name="Kim J.S."/>
            <person name="Kim B.D."/>
            <person name="Cohen O."/>
            <person name="Paran I."/>
            <person name="Suh M.C."/>
            <person name="Lee S.B."/>
            <person name="Kim Y.K."/>
            <person name="Shin Y."/>
            <person name="Noh S.J."/>
            <person name="Park J."/>
            <person name="Seo Y.S."/>
            <person name="Kwon S.Y."/>
            <person name="Kim H.A."/>
            <person name="Park J.M."/>
            <person name="Kim H.J."/>
            <person name="Choi S.B."/>
            <person name="Bosland P.W."/>
            <person name="Reeves G."/>
            <person name="Jo S.H."/>
            <person name="Lee B.W."/>
            <person name="Cho H.T."/>
            <person name="Choi H.S."/>
            <person name="Lee M.S."/>
            <person name="Yu Y."/>
            <person name="Do Choi Y."/>
            <person name="Park B.S."/>
            <person name="van Deynze A."/>
            <person name="Ashrafi H."/>
            <person name="Hill T."/>
            <person name="Kim W.T."/>
            <person name="Pai H.S."/>
            <person name="Ahn H.K."/>
            <person name="Yeam I."/>
            <person name="Giovannoni J.J."/>
            <person name="Rose J.K."/>
            <person name="Sorensen I."/>
            <person name="Lee S.J."/>
            <person name="Kim R.W."/>
            <person name="Choi I.Y."/>
            <person name="Choi B.S."/>
            <person name="Lim J.S."/>
            <person name="Lee Y.H."/>
            <person name="Choi D."/>
        </authorList>
    </citation>
    <scope>NUCLEOTIDE SEQUENCE [LARGE SCALE GENOMIC DNA]</scope>
    <source>
        <strain evidence="9">cv. CM334</strain>
    </source>
</reference>
<dbReference type="Gene3D" id="1.10.220.10">
    <property type="entry name" value="Annexin"/>
    <property type="match status" value="1"/>
</dbReference>
<evidence type="ECO:0000313" key="8">
    <source>
        <dbReference type="EMBL" id="PHT89094.1"/>
    </source>
</evidence>
<keyword evidence="8" id="KW-0396">Initiation factor</keyword>
<dbReference type="InterPro" id="IPR014722">
    <property type="entry name" value="Rib_uL2_dom2"/>
</dbReference>
<evidence type="ECO:0000256" key="1">
    <source>
        <dbReference type="ARBA" id="ARBA00022723"/>
    </source>
</evidence>
<evidence type="ECO:0000313" key="9">
    <source>
        <dbReference type="Proteomes" id="UP000222542"/>
    </source>
</evidence>
<protein>
    <submittedName>
        <fullName evidence="8">Eukaryotic translation initiation factor 5A-1</fullName>
    </submittedName>
</protein>
<dbReference type="GO" id="GO:0005509">
    <property type="term" value="F:calcium ion binding"/>
    <property type="evidence" value="ECO:0007669"/>
    <property type="project" value="InterPro"/>
</dbReference>
<keyword evidence="4" id="KW-0041">Annexin</keyword>
<evidence type="ECO:0000256" key="3">
    <source>
        <dbReference type="ARBA" id="ARBA00022837"/>
    </source>
</evidence>
<organism evidence="8 9">
    <name type="scientific">Capsicum annuum</name>
    <name type="common">Capsicum pepper</name>
    <dbReference type="NCBI Taxonomy" id="4072"/>
    <lineage>
        <taxon>Eukaryota</taxon>
        <taxon>Viridiplantae</taxon>
        <taxon>Streptophyta</taxon>
        <taxon>Embryophyta</taxon>
        <taxon>Tracheophyta</taxon>
        <taxon>Spermatophyta</taxon>
        <taxon>Magnoliopsida</taxon>
        <taxon>eudicotyledons</taxon>
        <taxon>Gunneridae</taxon>
        <taxon>Pentapetalae</taxon>
        <taxon>asterids</taxon>
        <taxon>lamiids</taxon>
        <taxon>Solanales</taxon>
        <taxon>Solanaceae</taxon>
        <taxon>Solanoideae</taxon>
        <taxon>Capsiceae</taxon>
        <taxon>Capsicum</taxon>
    </lineage>
</organism>
<dbReference type="InterPro" id="IPR037104">
    <property type="entry name" value="Annexin_sf"/>
</dbReference>
<keyword evidence="3" id="KW-0106">Calcium</keyword>
<keyword evidence="2" id="KW-0677">Repeat</keyword>
<keyword evidence="5" id="KW-0111">Calcium/phospholipid-binding</keyword>
<dbReference type="InterPro" id="IPR008991">
    <property type="entry name" value="Translation_prot_SH3-like_sf"/>
</dbReference>
<dbReference type="EMBL" id="AYRZ02000002">
    <property type="protein sequence ID" value="PHT89094.1"/>
    <property type="molecule type" value="Genomic_DNA"/>
</dbReference>
<dbReference type="InterPro" id="IPR001884">
    <property type="entry name" value="IF5A-like"/>
</dbReference>
<dbReference type="SUPFAM" id="SSF50104">
    <property type="entry name" value="Translation proteins SH3-like domain"/>
    <property type="match status" value="1"/>
</dbReference>
<dbReference type="SMART" id="SM01376">
    <property type="entry name" value="eIF-5a"/>
    <property type="match status" value="1"/>
</dbReference>
<dbReference type="SUPFAM" id="SSF47874">
    <property type="entry name" value="Annexin"/>
    <property type="match status" value="1"/>
</dbReference>
<dbReference type="AlphaFoldDB" id="A0A2G3A4C8"/>
<dbReference type="Gramene" id="PHT89094">
    <property type="protein sequence ID" value="PHT89094"/>
    <property type="gene ID" value="T459_04207"/>
</dbReference>
<evidence type="ECO:0000256" key="5">
    <source>
        <dbReference type="ARBA" id="ARBA00023302"/>
    </source>
</evidence>
<evidence type="ECO:0000256" key="6">
    <source>
        <dbReference type="ARBA" id="ARBA00045610"/>
    </source>
</evidence>
<name>A0A2G3A4C8_CAPAN</name>
<dbReference type="GO" id="GO:0003743">
    <property type="term" value="F:translation initiation factor activity"/>
    <property type="evidence" value="ECO:0007669"/>
    <property type="project" value="UniProtKB-KW"/>
</dbReference>
<keyword evidence="1" id="KW-0479">Metal-binding</keyword>
<dbReference type="PANTHER" id="PTHR11673">
    <property type="entry name" value="TRANSLATION INITIATION FACTOR 5A FAMILY MEMBER"/>
    <property type="match status" value="1"/>
</dbReference>
<dbReference type="Gene3D" id="2.40.50.140">
    <property type="entry name" value="Nucleic acid-binding proteins"/>
    <property type="match status" value="1"/>
</dbReference>